<reference evidence="1 2" key="1">
    <citation type="journal article" date="2019" name="New Phytol.">
        <title>Comparative genomics reveals unique wood-decay strategies and fruiting body development in the Schizophyllaceae.</title>
        <authorList>
            <person name="Almasi E."/>
            <person name="Sahu N."/>
            <person name="Krizsan K."/>
            <person name="Balint B."/>
            <person name="Kovacs G.M."/>
            <person name="Kiss B."/>
            <person name="Cseklye J."/>
            <person name="Drula E."/>
            <person name="Henrissat B."/>
            <person name="Nagy I."/>
            <person name="Chovatia M."/>
            <person name="Adam C."/>
            <person name="LaButti K."/>
            <person name="Lipzen A."/>
            <person name="Riley R."/>
            <person name="Grigoriev I.V."/>
            <person name="Nagy L.G."/>
        </authorList>
    </citation>
    <scope>NUCLEOTIDE SEQUENCE [LARGE SCALE GENOMIC DNA]</scope>
    <source>
        <strain evidence="1 2">NL-1724</strain>
    </source>
</reference>
<feature type="non-terminal residue" evidence="1">
    <location>
        <position position="86"/>
    </location>
</feature>
<keyword evidence="2" id="KW-1185">Reference proteome</keyword>
<comment type="caution">
    <text evidence="1">The sequence shown here is derived from an EMBL/GenBank/DDBJ whole genome shotgun (WGS) entry which is preliminary data.</text>
</comment>
<evidence type="ECO:0000313" key="1">
    <source>
        <dbReference type="EMBL" id="TRM60461.1"/>
    </source>
</evidence>
<dbReference type="Proteomes" id="UP000320762">
    <property type="component" value="Unassembled WGS sequence"/>
</dbReference>
<dbReference type="AlphaFoldDB" id="A0A550C6N2"/>
<organism evidence="1 2">
    <name type="scientific">Schizophyllum amplum</name>
    <dbReference type="NCBI Taxonomy" id="97359"/>
    <lineage>
        <taxon>Eukaryota</taxon>
        <taxon>Fungi</taxon>
        <taxon>Dikarya</taxon>
        <taxon>Basidiomycota</taxon>
        <taxon>Agaricomycotina</taxon>
        <taxon>Agaricomycetes</taxon>
        <taxon>Agaricomycetidae</taxon>
        <taxon>Agaricales</taxon>
        <taxon>Schizophyllaceae</taxon>
        <taxon>Schizophyllum</taxon>
    </lineage>
</organism>
<evidence type="ECO:0000313" key="2">
    <source>
        <dbReference type="Proteomes" id="UP000320762"/>
    </source>
</evidence>
<sequence>FAFATIKDAVHLVQVCPDTPLTGLTVVDVKVFRHDCVSVFRLAGTIAVHPADLRILEVLADEGTLYEEHSGTVFLAKEHLERLRHM</sequence>
<gene>
    <name evidence="1" type="ORF">BD626DRAFT_384807</name>
</gene>
<accession>A0A550C6N2</accession>
<dbReference type="OrthoDB" id="3231772at2759"/>
<feature type="non-terminal residue" evidence="1">
    <location>
        <position position="1"/>
    </location>
</feature>
<dbReference type="STRING" id="97359.A0A550C6N2"/>
<dbReference type="EMBL" id="VDMD01000022">
    <property type="protein sequence ID" value="TRM60461.1"/>
    <property type="molecule type" value="Genomic_DNA"/>
</dbReference>
<proteinExistence type="predicted"/>
<protein>
    <submittedName>
        <fullName evidence="1">Uncharacterized protein</fullName>
    </submittedName>
</protein>
<name>A0A550C6N2_9AGAR</name>